<keyword evidence="4" id="KW-1185">Reference proteome</keyword>
<comment type="caution">
    <text evidence="3">The sequence shown here is derived from an EMBL/GenBank/DDBJ whole genome shotgun (WGS) entry which is preliminary data.</text>
</comment>
<evidence type="ECO:0000313" key="3">
    <source>
        <dbReference type="EMBL" id="KAJ8970480.1"/>
    </source>
</evidence>
<keyword evidence="2" id="KW-0503">Monooxygenase</keyword>
<gene>
    <name evidence="3" type="ORF">NQ317_017746</name>
</gene>
<organism evidence="3 4">
    <name type="scientific">Molorchus minor</name>
    <dbReference type="NCBI Taxonomy" id="1323400"/>
    <lineage>
        <taxon>Eukaryota</taxon>
        <taxon>Metazoa</taxon>
        <taxon>Ecdysozoa</taxon>
        <taxon>Arthropoda</taxon>
        <taxon>Hexapoda</taxon>
        <taxon>Insecta</taxon>
        <taxon>Pterygota</taxon>
        <taxon>Neoptera</taxon>
        <taxon>Endopterygota</taxon>
        <taxon>Coleoptera</taxon>
        <taxon>Polyphaga</taxon>
        <taxon>Cucujiformia</taxon>
        <taxon>Chrysomeloidea</taxon>
        <taxon>Cerambycidae</taxon>
        <taxon>Lamiinae</taxon>
        <taxon>Monochamini</taxon>
        <taxon>Molorchus</taxon>
    </lineage>
</organism>
<proteinExistence type="inferred from homology"/>
<evidence type="ECO:0000256" key="2">
    <source>
        <dbReference type="ARBA" id="ARBA00023033"/>
    </source>
</evidence>
<protein>
    <submittedName>
        <fullName evidence="3">Uncharacterized protein</fullName>
    </submittedName>
</protein>
<dbReference type="Pfam" id="PF00067">
    <property type="entry name" value="p450"/>
    <property type="match status" value="1"/>
</dbReference>
<dbReference type="EMBL" id="JAPWTJ010001618">
    <property type="protein sequence ID" value="KAJ8970480.1"/>
    <property type="molecule type" value="Genomic_DNA"/>
</dbReference>
<evidence type="ECO:0000256" key="1">
    <source>
        <dbReference type="ARBA" id="ARBA00010617"/>
    </source>
</evidence>
<comment type="similarity">
    <text evidence="1">Belongs to the cytochrome P450 family.</text>
</comment>
<dbReference type="Proteomes" id="UP001162164">
    <property type="component" value="Unassembled WGS sequence"/>
</dbReference>
<reference evidence="3" key="1">
    <citation type="journal article" date="2023" name="Insect Mol. Biol.">
        <title>Genome sequencing provides insights into the evolution of gene families encoding plant cell wall-degrading enzymes in longhorned beetles.</title>
        <authorList>
            <person name="Shin N.R."/>
            <person name="Okamura Y."/>
            <person name="Kirsch R."/>
            <person name="Pauchet Y."/>
        </authorList>
    </citation>
    <scope>NUCLEOTIDE SEQUENCE</scope>
    <source>
        <strain evidence="3">MMC_N1</strain>
    </source>
</reference>
<evidence type="ECO:0000313" key="4">
    <source>
        <dbReference type="Proteomes" id="UP001162164"/>
    </source>
</evidence>
<name>A0ABQ9J0Y7_9CUCU</name>
<dbReference type="SUPFAM" id="SSF48264">
    <property type="entry name" value="Cytochrome P450"/>
    <property type="match status" value="1"/>
</dbReference>
<keyword evidence="2" id="KW-0560">Oxidoreductase</keyword>
<dbReference type="InterPro" id="IPR001128">
    <property type="entry name" value="Cyt_P450"/>
</dbReference>
<sequence length="82" mass="9731">MADEDDMVIIIRYVRRRRCLAEILAKNCIFMFFVEILRKYKISLLPGTEKPTGSMKSGITMSPENYKAQFTSREKFSIYYIY</sequence>
<accession>A0ABQ9J0Y7</accession>
<dbReference type="InterPro" id="IPR036396">
    <property type="entry name" value="Cyt_P450_sf"/>
</dbReference>
<dbReference type="Gene3D" id="1.10.630.10">
    <property type="entry name" value="Cytochrome P450"/>
    <property type="match status" value="1"/>
</dbReference>